<name>X1H4J4_9ZZZZ</name>
<dbReference type="EMBL" id="BARU01024363">
    <property type="protein sequence ID" value="GAH48779.1"/>
    <property type="molecule type" value="Genomic_DNA"/>
</dbReference>
<accession>X1H4J4</accession>
<reference evidence="1" key="1">
    <citation type="journal article" date="2014" name="Front. Microbiol.">
        <title>High frequency of phylogenetically diverse reductive dehalogenase-homologous genes in deep subseafloor sedimentary metagenomes.</title>
        <authorList>
            <person name="Kawai M."/>
            <person name="Futagami T."/>
            <person name="Toyoda A."/>
            <person name="Takaki Y."/>
            <person name="Nishi S."/>
            <person name="Hori S."/>
            <person name="Arai W."/>
            <person name="Tsubouchi T."/>
            <person name="Morono Y."/>
            <person name="Uchiyama I."/>
            <person name="Ito T."/>
            <person name="Fujiyama A."/>
            <person name="Inagaki F."/>
            <person name="Takami H."/>
        </authorList>
    </citation>
    <scope>NUCLEOTIDE SEQUENCE</scope>
    <source>
        <strain evidence="1">Expedition CK06-06</strain>
    </source>
</reference>
<evidence type="ECO:0000313" key="1">
    <source>
        <dbReference type="EMBL" id="GAH48779.1"/>
    </source>
</evidence>
<sequence length="204" mass="23054">KEYDSDVFHIEPDESQNVIIHHTTVEGTIDRRDVEVEIYVDTQLVKESEWDDVYYVGRPPEEVIDFALTKPTVSPAEIIPGTAITITCPVTSACTKEQTATAMVKIYEGSIYPGHGALIRTYTSPPFIISPDESYNIIISHTAVAGTIDRRDVEVEVYIAGKLVKENEWDDVYFVTAPPTPPTSDIRNFDFRCGYFPEGRWELF</sequence>
<organism evidence="1">
    <name type="scientific">marine sediment metagenome</name>
    <dbReference type="NCBI Taxonomy" id="412755"/>
    <lineage>
        <taxon>unclassified sequences</taxon>
        <taxon>metagenomes</taxon>
        <taxon>ecological metagenomes</taxon>
    </lineage>
</organism>
<protein>
    <submittedName>
        <fullName evidence="1">Uncharacterized protein</fullName>
    </submittedName>
</protein>
<comment type="caution">
    <text evidence="1">The sequence shown here is derived from an EMBL/GenBank/DDBJ whole genome shotgun (WGS) entry which is preliminary data.</text>
</comment>
<gene>
    <name evidence="1" type="ORF">S03H2_39412</name>
</gene>
<dbReference type="AlphaFoldDB" id="X1H4J4"/>
<feature type="non-terminal residue" evidence="1">
    <location>
        <position position="1"/>
    </location>
</feature>
<proteinExistence type="predicted"/>